<feature type="compositionally biased region" description="Acidic residues" evidence="1">
    <location>
        <begin position="286"/>
        <end position="309"/>
    </location>
</feature>
<feature type="compositionally biased region" description="Basic and acidic residues" evidence="1">
    <location>
        <begin position="52"/>
        <end position="87"/>
    </location>
</feature>
<sequence length="435" mass="46898">MEQEVARALGPEAVQEKPADEDAFFDDTDDGLFDTEGSAPEVEDDPAAEIADWTHVRLSEPMSRYDHDAIGQDTRDTPGHETAKDPGDTPADETAPAEPDQAALEDALDAIEAADAASSVARSEGGGEALSLEALQDVCDDAEDDTLDLSAVLAEAETVADFGPMDRGLEAKIAALEALINSRDDGHRRAGDEAKQPAPDSDEADETDAAPANSGTNRDATSSDIAAGEDASEALSDHIDAAEALVLMMSDKAESWGSEETSEDMRDAPGHTDVMASTRPTLSVVSDEERDVWDDLADEGPETDAEPEPDAASRPEDSSARAATGPAFRHRPPEATPRHRPPEATLDWEDHAPRRDGARHVSSPHHDADREEETRQPVSQAPGDVPILDEAMLRDMVSDIVRQELQGVLGERITRNVRKLVRREIHRVMMTQEFD</sequence>
<organism evidence="2 3">
    <name type="scientific">Sagittula stellata (strain ATCC 700073 / DSM 11524 / E-37)</name>
    <dbReference type="NCBI Taxonomy" id="388399"/>
    <lineage>
        <taxon>Bacteria</taxon>
        <taxon>Pseudomonadati</taxon>
        <taxon>Pseudomonadota</taxon>
        <taxon>Alphaproteobacteria</taxon>
        <taxon>Rhodobacterales</taxon>
        <taxon>Roseobacteraceae</taxon>
        <taxon>Sagittula</taxon>
    </lineage>
</organism>
<accession>A3KAI6</accession>
<dbReference type="AlphaFoldDB" id="A3KAI6"/>
<feature type="compositionally biased region" description="Polar residues" evidence="1">
    <location>
        <begin position="213"/>
        <end position="224"/>
    </location>
</feature>
<evidence type="ECO:0000256" key="1">
    <source>
        <dbReference type="SAM" id="MobiDB-lite"/>
    </source>
</evidence>
<feature type="compositionally biased region" description="Basic and acidic residues" evidence="1">
    <location>
        <begin position="331"/>
        <end position="375"/>
    </location>
</feature>
<reference evidence="2 3" key="1">
    <citation type="submission" date="2006-06" db="EMBL/GenBank/DDBJ databases">
        <authorList>
            <person name="Moran M.A."/>
            <person name="Ferriera S."/>
            <person name="Johnson J."/>
            <person name="Kravitz S."/>
            <person name="Beeson K."/>
            <person name="Sutton G."/>
            <person name="Rogers Y.-H."/>
            <person name="Friedman R."/>
            <person name="Frazier M."/>
            <person name="Venter J.C."/>
        </authorList>
    </citation>
    <scope>NUCLEOTIDE SEQUENCE [LARGE SCALE GENOMIC DNA]</scope>
    <source>
        <strain evidence="2 3">E-37</strain>
    </source>
</reference>
<feature type="region of interest" description="Disordered" evidence="1">
    <location>
        <begin position="182"/>
        <end position="237"/>
    </location>
</feature>
<comment type="caution">
    <text evidence="2">The sequence shown here is derived from an EMBL/GenBank/DDBJ whole genome shotgun (WGS) entry which is preliminary data.</text>
</comment>
<dbReference type="EMBL" id="AAYA01000022">
    <property type="protein sequence ID" value="EBA05845.1"/>
    <property type="molecule type" value="Genomic_DNA"/>
</dbReference>
<feature type="region of interest" description="Disordered" evidence="1">
    <location>
        <begin position="252"/>
        <end position="383"/>
    </location>
</feature>
<proteinExistence type="predicted"/>
<feature type="compositionally biased region" description="Basic and acidic residues" evidence="1">
    <location>
        <begin position="182"/>
        <end position="195"/>
    </location>
</feature>
<keyword evidence="3" id="KW-1185">Reference proteome</keyword>
<dbReference type="eggNOG" id="ENOG5032YP1">
    <property type="taxonomic scope" value="Bacteria"/>
</dbReference>
<protein>
    <submittedName>
        <fullName evidence="2">Uncharacterized protein</fullName>
    </submittedName>
</protein>
<evidence type="ECO:0000313" key="3">
    <source>
        <dbReference type="Proteomes" id="UP000005713"/>
    </source>
</evidence>
<dbReference type="Proteomes" id="UP000005713">
    <property type="component" value="Unassembled WGS sequence"/>
</dbReference>
<evidence type="ECO:0000313" key="2">
    <source>
        <dbReference type="EMBL" id="EBA05845.1"/>
    </source>
</evidence>
<name>A3KAI6_SAGS3</name>
<gene>
    <name evidence="2" type="ORF">SSE37_22517</name>
</gene>
<feature type="compositionally biased region" description="Acidic residues" evidence="1">
    <location>
        <begin position="21"/>
        <end position="33"/>
    </location>
</feature>
<feature type="region of interest" description="Disordered" evidence="1">
    <location>
        <begin position="1"/>
        <end position="101"/>
    </location>
</feature>